<feature type="compositionally biased region" description="Polar residues" evidence="1">
    <location>
        <begin position="1833"/>
        <end position="1847"/>
    </location>
</feature>
<feature type="region of interest" description="Disordered" evidence="1">
    <location>
        <begin position="359"/>
        <end position="398"/>
    </location>
</feature>
<dbReference type="InterPro" id="IPR036890">
    <property type="entry name" value="HATPase_C_sf"/>
</dbReference>
<keyword evidence="3" id="KW-1185">Reference proteome</keyword>
<evidence type="ECO:0000256" key="1">
    <source>
        <dbReference type="SAM" id="MobiDB-lite"/>
    </source>
</evidence>
<proteinExistence type="predicted"/>
<name>A0A813ER14_POLGL</name>
<organism evidence="2 3">
    <name type="scientific">Polarella glacialis</name>
    <name type="common">Dinoflagellate</name>
    <dbReference type="NCBI Taxonomy" id="89957"/>
    <lineage>
        <taxon>Eukaryota</taxon>
        <taxon>Sar</taxon>
        <taxon>Alveolata</taxon>
        <taxon>Dinophyceae</taxon>
        <taxon>Suessiales</taxon>
        <taxon>Suessiaceae</taxon>
        <taxon>Polarella</taxon>
    </lineage>
</organism>
<feature type="region of interest" description="Disordered" evidence="1">
    <location>
        <begin position="1747"/>
        <end position="1775"/>
    </location>
</feature>
<feature type="compositionally biased region" description="Low complexity" evidence="1">
    <location>
        <begin position="1747"/>
        <end position="1768"/>
    </location>
</feature>
<dbReference type="SUPFAM" id="SSF55874">
    <property type="entry name" value="ATPase domain of HSP90 chaperone/DNA topoisomerase II/histidine kinase"/>
    <property type="match status" value="1"/>
</dbReference>
<dbReference type="Gene3D" id="3.30.565.10">
    <property type="entry name" value="Histidine kinase-like ATPase, C-terminal domain"/>
    <property type="match status" value="1"/>
</dbReference>
<dbReference type="PANTHER" id="PTHR32387">
    <property type="entry name" value="WU:FJ29H11"/>
    <property type="match status" value="1"/>
</dbReference>
<evidence type="ECO:0000313" key="2">
    <source>
        <dbReference type="EMBL" id="CAE8604447.1"/>
    </source>
</evidence>
<feature type="non-terminal residue" evidence="2">
    <location>
        <position position="1"/>
    </location>
</feature>
<accession>A0A813ER14</accession>
<sequence>VSAQPIFDTSCPPRTLFEVCSLLGSRQHLGELITAAQRRLRSLLSKSGHELSLEAVLRLVRAGAQPLRPQLQALLRSTAARPRKRTWSSGGPGDADGGKAQPSDHPSSEEEVVGVKAGGTALHQICQAAAVLPPAWRSHCVETVGWLCEVAPLALLTRDGAGLTPLELLMRSSPLSLQAGMVAADCQASDIKTSLAFLAALSCGLVLAVDRYPFAAASLMRPPSGVAECARSARAQLAGAGLEDECHGLDVFLLALGGAENSGQDEAIGGPGLALDLPGAGLPASVFSVLSDRASRLPILQALGGAATRATAAGDAAEALARLAESERRHGSDVKSFEDRIEAMEAQLAAAQLRAQAAEQRAAELSMPPVLPNNSNSNSNNSNNNNNNMPLAQSDSAAASDAEFLRSSAAATRAVVGRPFSSNSGMASTEPTCSAETLIRNLRRRRMVDLDGSDALEAGSPAAEGVAHMTRSLCGAVERLAEDLYGSECHFLHELIQNAEDAHRRGQTTGLPKPGGGDAGGTLRLSLSPATPAFPAYFLSESDEAGMNAVDVEALCDISASSKRRGGANSALGHKGIGFKSVFVVSNCPHILSGDFVFKFDTAGPLGKLGYITPTWLTNDELDSLPNAALAAWRSGKTVLLLPLQQDALLKPIAKEMRELCGNSRATLLFLKGLRQLELLPTPGELWQISARTMPQTSSTLTSSSTTAVVLIEGAGAEAANQAGAHSYALHHHRVLLSDRSGAAEPRIPQDVNLILAFSLLALPSPAAAEAVVAARMGDAMQFAMAGSMAGQTLDLAVNVAGKLSEEAFGPELLFCGLPVCCVGFGFAVHCSSWDLVASRSDLHRGSLVNAAARDSIAAAFLGACASHEAIAAHALRYVGLPPADAFWQAARDGILAGLQGVACVPTALGHREPAQVFLCGSSGQGNAAFQRLAQLLPAELLLESCGRAFLVGEADASRSRLLRKLGAVDFAAKHLCKALANVDGAWPGGWVSHLWSSTQQASAAGVISVVYAGIGAGVLGIGTGSAPNYEQTASVKEALQVGTLSIFPLARTGSGVCGRLVDGPIFAGFVKDLPQAWQQALVEGGVARILHPALHHSLCPAAFAFLEGVGVAPCSLQALARCVVLWHLELPARLSNAAADWSRDPGFRRALWAGLAVLRELWLQVSAAPTGGPEGALCDLGVPGVTNFRQLRAVLWLPSQGGGPLRQAAQLTCWSYLGCTGGELGIELVARVAEFLGIPAGAEAAALPAQASMEPCPHEFMDDSLRWEAFLVGALGAWLPKPMSPGIAGGGRMPPELALRVGRALDAPGPGAVSAAEPTDSPTGWLWARLLDRATPAALVAYVERLLAGGWRPVDNLWLAECPVRSLSLAAGRGSRPLRLCDLFLRHIFEPLAGAGLVGRYFDCATLTSADPRPGSQPECAEEGSSAAILRHPSSKEAMPAAVVAHRCLQRLGLCCEANVEGLIRALKVLPFSLPGQGQPDLATHARFYAALMRRLALENTSTFGPKDLPQLRGLVFVPGQESYLPAASCAWPRTGDQSEALLLRCAGLVDLSLIYRGVAADVSDARLEQYFVEHLELSRGPKGAQETYDALDRLVAAADEYGQRLRAGEAEDSISLSLSPLATPASEQELLEGAWPTLLAIYRGLAALPPEERQDALLAHCVVVPLRCPEGGPPEVSSLVKVAAHHDGAIFRRLTPFEAYWDVSPGLALSPAAEWALSNFFPEELRGLFMDLGVAETLDRDALAQRLQDQQRQSSRGNSNRRPPSRTAGLDLGRGALVNRSGLTVADLLGAAGAALDALGPFRLDGGNDPFRAAASLLASLQAGAPASSLGHMQSAGSNPGSSQPAGIEQPATVARVLRLRPTPARRLVHSGVEAFAMPARRENGSESVAAVALLAAESELARLQLLRSQGAIAPFARLLVKIATEVFKLPLGGSVAITFEPGLPSVEDCGHVSSGPLLFSWAAYVRGPQNPIFWFAEFCHALAHQAVGCGHLGTAHVLAMQALLSSHLPAFVRAFGEPEDGSLDV</sequence>
<evidence type="ECO:0000313" key="3">
    <source>
        <dbReference type="Proteomes" id="UP000654075"/>
    </source>
</evidence>
<feature type="region of interest" description="Disordered" evidence="1">
    <location>
        <begin position="78"/>
        <end position="112"/>
    </location>
</feature>
<comment type="caution">
    <text evidence="2">The sequence shown here is derived from an EMBL/GenBank/DDBJ whole genome shotgun (WGS) entry which is preliminary data.</text>
</comment>
<reference evidence="2" key="1">
    <citation type="submission" date="2021-02" db="EMBL/GenBank/DDBJ databases">
        <authorList>
            <person name="Dougan E. K."/>
            <person name="Rhodes N."/>
            <person name="Thang M."/>
            <person name="Chan C."/>
        </authorList>
    </citation>
    <scope>NUCLEOTIDE SEQUENCE</scope>
</reference>
<dbReference type="OrthoDB" id="1262810at2759"/>
<gene>
    <name evidence="2" type="ORF">PGLA1383_LOCUS22608</name>
</gene>
<dbReference type="EMBL" id="CAJNNV010016459">
    <property type="protein sequence ID" value="CAE8604447.1"/>
    <property type="molecule type" value="Genomic_DNA"/>
</dbReference>
<feature type="compositionally biased region" description="Low complexity" evidence="1">
    <location>
        <begin position="373"/>
        <end position="398"/>
    </location>
</feature>
<dbReference type="Proteomes" id="UP000654075">
    <property type="component" value="Unassembled WGS sequence"/>
</dbReference>
<dbReference type="PANTHER" id="PTHR32387:SF0">
    <property type="entry name" value="PROTEIN NO VEIN"/>
    <property type="match status" value="1"/>
</dbReference>
<protein>
    <submittedName>
        <fullName evidence="2">Uncharacterized protein</fullName>
    </submittedName>
</protein>
<dbReference type="InterPro" id="IPR052957">
    <property type="entry name" value="Auxin_embryo_med"/>
</dbReference>
<feature type="region of interest" description="Disordered" evidence="1">
    <location>
        <begin position="1830"/>
        <end position="1850"/>
    </location>
</feature>